<evidence type="ECO:0000256" key="1">
    <source>
        <dbReference type="ARBA" id="ARBA00005417"/>
    </source>
</evidence>
<dbReference type="InterPro" id="IPR027417">
    <property type="entry name" value="P-loop_NTPase"/>
</dbReference>
<dbReference type="InterPro" id="IPR013563">
    <property type="entry name" value="Oligopep_ABC_C"/>
</dbReference>
<proteinExistence type="inferred from homology"/>
<dbReference type="PANTHER" id="PTHR43776">
    <property type="entry name" value="TRANSPORT ATP-BINDING PROTEIN"/>
    <property type="match status" value="1"/>
</dbReference>
<dbReference type="Pfam" id="PF08352">
    <property type="entry name" value="oligo_HPY"/>
    <property type="match status" value="1"/>
</dbReference>
<dbReference type="EMBL" id="JAFDST010000007">
    <property type="protein sequence ID" value="MBP1083735.1"/>
    <property type="molecule type" value="Genomic_DNA"/>
</dbReference>
<comment type="similarity">
    <text evidence="1">Belongs to the ABC transporter superfamily.</text>
</comment>
<keyword evidence="7" id="KW-1185">Reference proteome</keyword>
<dbReference type="PROSITE" id="PS50893">
    <property type="entry name" value="ABC_TRANSPORTER_2"/>
    <property type="match status" value="1"/>
</dbReference>
<dbReference type="Pfam" id="PF00005">
    <property type="entry name" value="ABC_tran"/>
    <property type="match status" value="1"/>
</dbReference>
<evidence type="ECO:0000313" key="7">
    <source>
        <dbReference type="Proteomes" id="UP000674416"/>
    </source>
</evidence>
<accession>A0ABS4D2A7</accession>
<dbReference type="CDD" id="cd03257">
    <property type="entry name" value="ABC_NikE_OppD_transporters"/>
    <property type="match status" value="1"/>
</dbReference>
<evidence type="ECO:0000256" key="4">
    <source>
        <dbReference type="ARBA" id="ARBA00022840"/>
    </source>
</evidence>
<gene>
    <name evidence="6" type="ORF">JOC74_004282</name>
</gene>
<comment type="caution">
    <text evidence="6">The sequence shown here is derived from an EMBL/GenBank/DDBJ whole genome shotgun (WGS) entry which is preliminary data.</text>
</comment>
<evidence type="ECO:0000256" key="2">
    <source>
        <dbReference type="ARBA" id="ARBA00022448"/>
    </source>
</evidence>
<dbReference type="PROSITE" id="PS00211">
    <property type="entry name" value="ABC_TRANSPORTER_1"/>
    <property type="match status" value="1"/>
</dbReference>
<sequence>MKKELLKVQHLKKYYSAKKPIFSKANQDIKALDDVSFSVYEGETLGIVGESGSGKSTLGKTILRLTEATAGEIVFSDKKLLDLKQNELRTMRRHFQMIFQDPYASLNPRMRIKDILEEPLIVHKIGTKEDRKQQVAEMLDVVGLGSGFGNRYAHQFSGGQRQRIGIARALIIRPKLIVLDEPVSALDVSVQAQILNLLADLQKKFSLTYLFISHDLSVVKYISDRVAVMNKGKIVELKDCEELYESPEHPYTKTLLAAVPVLEIAE</sequence>
<evidence type="ECO:0000259" key="5">
    <source>
        <dbReference type="PROSITE" id="PS50893"/>
    </source>
</evidence>
<dbReference type="SUPFAM" id="SSF52540">
    <property type="entry name" value="P-loop containing nucleoside triphosphate hydrolases"/>
    <property type="match status" value="1"/>
</dbReference>
<keyword evidence="4" id="KW-0067">ATP-binding</keyword>
<dbReference type="SMART" id="SM00382">
    <property type="entry name" value="AAA"/>
    <property type="match status" value="1"/>
</dbReference>
<dbReference type="Gene3D" id="3.40.50.300">
    <property type="entry name" value="P-loop containing nucleotide triphosphate hydrolases"/>
    <property type="match status" value="1"/>
</dbReference>
<feature type="domain" description="ABC transporter" evidence="5">
    <location>
        <begin position="6"/>
        <end position="256"/>
    </location>
</feature>
<organism evidence="6 7">
    <name type="scientific">Bacillus capparidis</name>
    <dbReference type="NCBI Taxonomy" id="1840411"/>
    <lineage>
        <taxon>Bacteria</taxon>
        <taxon>Bacillati</taxon>
        <taxon>Bacillota</taxon>
        <taxon>Bacilli</taxon>
        <taxon>Bacillales</taxon>
        <taxon>Bacillaceae</taxon>
        <taxon>Bacillus</taxon>
    </lineage>
</organism>
<name>A0ABS4D2A7_9BACI</name>
<dbReference type="InterPro" id="IPR017871">
    <property type="entry name" value="ABC_transporter-like_CS"/>
</dbReference>
<dbReference type="Proteomes" id="UP000674416">
    <property type="component" value="Unassembled WGS sequence"/>
</dbReference>
<reference evidence="6 7" key="1">
    <citation type="submission" date="2021-01" db="EMBL/GenBank/DDBJ databases">
        <title>Genomic Encyclopedia of Type Strains, Phase IV (KMG-IV): sequencing the most valuable type-strain genomes for metagenomic binning, comparative biology and taxonomic classification.</title>
        <authorList>
            <person name="Goeker M."/>
        </authorList>
    </citation>
    <scope>NUCLEOTIDE SEQUENCE [LARGE SCALE GENOMIC DNA]</scope>
    <source>
        <strain evidence="6 7">DSM 103394</strain>
    </source>
</reference>
<keyword evidence="3" id="KW-0547">Nucleotide-binding</keyword>
<evidence type="ECO:0000256" key="3">
    <source>
        <dbReference type="ARBA" id="ARBA00022741"/>
    </source>
</evidence>
<dbReference type="InterPro" id="IPR003593">
    <property type="entry name" value="AAA+_ATPase"/>
</dbReference>
<evidence type="ECO:0000313" key="6">
    <source>
        <dbReference type="EMBL" id="MBP1083735.1"/>
    </source>
</evidence>
<dbReference type="InterPro" id="IPR050319">
    <property type="entry name" value="ABC_transp_ATP-bind"/>
</dbReference>
<dbReference type="PANTHER" id="PTHR43776:SF8">
    <property type="entry name" value="ABC TRANSPORTER, ATP-BINDING PROTEIN"/>
    <property type="match status" value="1"/>
</dbReference>
<protein>
    <submittedName>
        <fullName evidence="6">ABC-type oligopeptide transport system ATPase subunit</fullName>
    </submittedName>
</protein>
<dbReference type="InterPro" id="IPR003439">
    <property type="entry name" value="ABC_transporter-like_ATP-bd"/>
</dbReference>
<keyword evidence="2" id="KW-0813">Transport</keyword>